<evidence type="ECO:0000256" key="14">
    <source>
        <dbReference type="ARBA" id="ARBA00023180"/>
    </source>
</evidence>
<dbReference type="GO" id="GO:0009925">
    <property type="term" value="C:basal plasma membrane"/>
    <property type="evidence" value="ECO:0007669"/>
    <property type="project" value="UniProtKB-SubCell"/>
</dbReference>
<comment type="catalytic activity">
    <reaction evidence="17">
        <text>(R)-carnitine(out) + Na(+)(out) = (R)-carnitine(in) + Na(+)(in)</text>
        <dbReference type="Rhea" id="RHEA:72091"/>
        <dbReference type="ChEBI" id="CHEBI:16347"/>
        <dbReference type="ChEBI" id="CHEBI:29101"/>
    </reaction>
</comment>
<dbReference type="EMBL" id="GAMS01004791">
    <property type="protein sequence ID" value="JAB18345.1"/>
    <property type="molecule type" value="mRNA"/>
</dbReference>
<proteinExistence type="evidence at transcript level"/>
<evidence type="ECO:0000256" key="15">
    <source>
        <dbReference type="ARBA" id="ARBA00023201"/>
    </source>
</evidence>
<evidence type="ECO:0000259" key="19">
    <source>
        <dbReference type="PROSITE" id="PS50850"/>
    </source>
</evidence>
<dbReference type="GO" id="GO:0015293">
    <property type="term" value="F:symporter activity"/>
    <property type="evidence" value="ECO:0007669"/>
    <property type="project" value="UniProtKB-KW"/>
</dbReference>
<feature type="transmembrane region" description="Helical" evidence="18">
    <location>
        <begin position="171"/>
        <end position="189"/>
    </location>
</feature>
<keyword evidence="15" id="KW-0739">Sodium transport</keyword>
<keyword evidence="8" id="KW-0067">ATP-binding</keyword>
<dbReference type="InterPro" id="IPR045915">
    <property type="entry name" value="S22A4/5"/>
</dbReference>
<dbReference type="GO" id="GO:0015879">
    <property type="term" value="P:carnitine transport"/>
    <property type="evidence" value="ECO:0007669"/>
    <property type="project" value="InterPro"/>
</dbReference>
<evidence type="ECO:0000256" key="7">
    <source>
        <dbReference type="ARBA" id="ARBA00022741"/>
    </source>
</evidence>
<evidence type="ECO:0000256" key="1">
    <source>
        <dbReference type="ARBA" id="ARBA00004424"/>
    </source>
</evidence>
<evidence type="ECO:0000256" key="16">
    <source>
        <dbReference type="ARBA" id="ARBA00034696"/>
    </source>
</evidence>
<name>U3E8P9_CALJA</name>
<comment type="similarity">
    <text evidence="2">Belongs to the major facilitator (TC 2.A.1) superfamily. Organic cation transporter (TC 2.A.1.19) family.</text>
</comment>
<evidence type="ECO:0000256" key="17">
    <source>
        <dbReference type="ARBA" id="ARBA00052120"/>
    </source>
</evidence>
<evidence type="ECO:0000256" key="11">
    <source>
        <dbReference type="ARBA" id="ARBA00023053"/>
    </source>
</evidence>
<sequence length="553" mass="62465">MRDYDEVTAFLGEWGPFQRLIFFLLSASIIPNGFTGLSSVFLIGTPAHRCRVPDAANLSSAWRNHSVPLRLQDGREVPHSCRRYRLATIANFSALGLEPGRDVDLGQLELESCLDGWEFSQDVYLSTIVTEWNLVCEDDWKAPLTISLFFVGVLLGSFISGQLSDRFGRKNVLFVTMGMQTGFSFLQLFSKNFEMFVVLFVFVGMGQISNYVAAFVLGTEILGKSVRIIFSTLGVCIFYAFGYMVLPLFAYFIRDWRMLLLALTVPGVLCVPLWWFIPESPRWLISQRRFREAEDIIQKAAKMNNIAVPAVIFDSVELQELNTLKQQKAFIMDLFRTQNIAIMTIMSLLLWMLTSVGYFALSLDAPNLHGDAYLNCFLSALIEVPAYIIAWLLLRTLPRRYIIAAVLFWGGGVLLFIQLVPADYYFLSIGLVMLGKFGITSAFSMLYVFTAELYPTLVRNMAVGVTSMASRVGSIIAPYFVYLGAYNRMLPYIVMGSLTVLIGIITLFFPESLGTTLPETLEQMQKVKWFRSGKKTRDSMEIEENPKVLITAF</sequence>
<evidence type="ECO:0000256" key="2">
    <source>
        <dbReference type="ARBA" id="ARBA00009203"/>
    </source>
</evidence>
<dbReference type="Gene3D" id="1.20.1250.20">
    <property type="entry name" value="MFS general substrate transporter like domains"/>
    <property type="match status" value="1"/>
</dbReference>
<dbReference type="CDD" id="cd17376">
    <property type="entry name" value="MFS_SLC22A4_5_OCTN1_2"/>
    <property type="match status" value="1"/>
</dbReference>
<evidence type="ECO:0000256" key="6">
    <source>
        <dbReference type="ARBA" id="ARBA00022692"/>
    </source>
</evidence>
<evidence type="ECO:0000256" key="10">
    <source>
        <dbReference type="ARBA" id="ARBA00022989"/>
    </source>
</evidence>
<keyword evidence="13 18" id="KW-0472">Membrane</keyword>
<gene>
    <name evidence="20" type="primary">SLC22A4</name>
</gene>
<protein>
    <submittedName>
        <fullName evidence="20">Solute carrier family 22 member 4</fullName>
    </submittedName>
</protein>
<dbReference type="GO" id="GO:0006814">
    <property type="term" value="P:sodium ion transport"/>
    <property type="evidence" value="ECO:0007669"/>
    <property type="project" value="UniProtKB-KW"/>
</dbReference>
<keyword evidence="7" id="KW-0547">Nucleotide-binding</keyword>
<dbReference type="PANTHER" id="PTHR24064">
    <property type="entry name" value="SOLUTE CARRIER FAMILY 22 MEMBER"/>
    <property type="match status" value="1"/>
</dbReference>
<dbReference type="PROSITE" id="PS50850">
    <property type="entry name" value="MFS"/>
    <property type="match status" value="1"/>
</dbReference>
<dbReference type="FunFam" id="1.20.1250.20:FF:000070">
    <property type="entry name" value="Solute carrier family 22 member 5"/>
    <property type="match status" value="1"/>
</dbReference>
<dbReference type="InterPro" id="IPR020846">
    <property type="entry name" value="MFS_dom"/>
</dbReference>
<organism evidence="20">
    <name type="scientific">Callithrix jacchus</name>
    <name type="common">White-tufted-ear marmoset</name>
    <name type="synonym">Simia Jacchus</name>
    <dbReference type="NCBI Taxonomy" id="9483"/>
    <lineage>
        <taxon>Eukaryota</taxon>
        <taxon>Metazoa</taxon>
        <taxon>Chordata</taxon>
        <taxon>Craniata</taxon>
        <taxon>Vertebrata</taxon>
        <taxon>Euteleostomi</taxon>
        <taxon>Mammalia</taxon>
        <taxon>Eutheria</taxon>
        <taxon>Euarchontoglires</taxon>
        <taxon>Primates</taxon>
        <taxon>Haplorrhini</taxon>
        <taxon>Platyrrhini</taxon>
        <taxon>Cebidae</taxon>
        <taxon>Callitrichinae</taxon>
        <taxon>Callithrix</taxon>
        <taxon>Callithrix</taxon>
    </lineage>
</organism>
<feature type="transmembrane region" description="Helical" evidence="18">
    <location>
        <begin position="195"/>
        <end position="217"/>
    </location>
</feature>
<dbReference type="PROSITE" id="PS00216">
    <property type="entry name" value="SUGAR_TRANSPORT_1"/>
    <property type="match status" value="1"/>
</dbReference>
<dbReference type="GO" id="GO:0015199">
    <property type="term" value="F:amino-acid betaine transmembrane transporter activity"/>
    <property type="evidence" value="ECO:0007669"/>
    <property type="project" value="UniProtKB-ARBA"/>
</dbReference>
<comment type="subunit">
    <text evidence="3">Interacts with PDZK1.</text>
</comment>
<evidence type="ECO:0000256" key="12">
    <source>
        <dbReference type="ARBA" id="ARBA00023065"/>
    </source>
</evidence>
<dbReference type="GO" id="GO:0005524">
    <property type="term" value="F:ATP binding"/>
    <property type="evidence" value="ECO:0007669"/>
    <property type="project" value="UniProtKB-KW"/>
</dbReference>
<dbReference type="InterPro" id="IPR005828">
    <property type="entry name" value="MFS_sugar_transport-like"/>
</dbReference>
<dbReference type="InterPro" id="IPR005829">
    <property type="entry name" value="Sugar_transporter_CS"/>
</dbReference>
<dbReference type="AlphaFoldDB" id="U3E8P9"/>
<reference evidence="20" key="1">
    <citation type="journal article" date="2014" name="Gigascience">
        <title>De novo assembly of the common marmoset transcriptome from NextGen mRNA sequences.</title>
        <authorList>
            <person name="Maudhoo M.D."/>
            <person name="Ren D."/>
            <person name="Gradnigo J.S."/>
            <person name="Gibbs R.M."/>
            <person name="Lubker A.C."/>
            <person name="Moriyama E.N."/>
            <person name="French J.A."/>
            <person name="Norgren R.B.Jr."/>
        </authorList>
    </citation>
    <scope>NUCLEOTIDE SEQUENCE</scope>
    <source>
        <tissue evidence="20">Hippocampus</tissue>
    </source>
</reference>
<feature type="domain" description="Major facilitator superfamily (MFS) profile" evidence="19">
    <location>
        <begin position="88"/>
        <end position="514"/>
    </location>
</feature>
<dbReference type="GO" id="GO:0030165">
    <property type="term" value="F:PDZ domain binding"/>
    <property type="evidence" value="ECO:0007669"/>
    <property type="project" value="UniProtKB-ARBA"/>
</dbReference>
<keyword evidence="6 18" id="KW-0812">Transmembrane</keyword>
<feature type="transmembrane region" description="Helical" evidence="18">
    <location>
        <begin position="489"/>
        <end position="509"/>
    </location>
</feature>
<evidence type="ECO:0000256" key="13">
    <source>
        <dbReference type="ARBA" id="ARBA00023136"/>
    </source>
</evidence>
<dbReference type="SUPFAM" id="SSF103473">
    <property type="entry name" value="MFS general substrate transporter"/>
    <property type="match status" value="1"/>
</dbReference>
<feature type="transmembrane region" description="Helical" evidence="18">
    <location>
        <begin position="20"/>
        <end position="43"/>
    </location>
</feature>
<keyword evidence="4" id="KW-0813">Transport</keyword>
<evidence type="ECO:0000256" key="5">
    <source>
        <dbReference type="ARBA" id="ARBA00022475"/>
    </source>
</evidence>
<feature type="transmembrane region" description="Helical" evidence="18">
    <location>
        <begin position="461"/>
        <end position="483"/>
    </location>
</feature>
<evidence type="ECO:0000256" key="18">
    <source>
        <dbReference type="SAM" id="Phobius"/>
    </source>
</evidence>
<evidence type="ECO:0000256" key="4">
    <source>
        <dbReference type="ARBA" id="ARBA00022448"/>
    </source>
</evidence>
<feature type="transmembrane region" description="Helical" evidence="18">
    <location>
        <begin position="140"/>
        <end position="159"/>
    </location>
</feature>
<feature type="transmembrane region" description="Helical" evidence="18">
    <location>
        <begin position="340"/>
        <end position="360"/>
    </location>
</feature>
<keyword evidence="11" id="KW-0915">Sodium</keyword>
<comment type="subcellular location">
    <subcellularLocation>
        <location evidence="1">Apical cell membrane</location>
        <topology evidence="1">Multi-pass membrane protein</topology>
    </subcellularLocation>
    <subcellularLocation>
        <location evidence="16">Basal cell membrane</location>
        <topology evidence="16">Multi-pass membrane protein</topology>
    </subcellularLocation>
</comment>
<keyword evidence="9" id="KW-0769">Symport</keyword>
<keyword evidence="10 18" id="KW-1133">Transmembrane helix</keyword>
<keyword evidence="12" id="KW-0406">Ion transport</keyword>
<feature type="transmembrane region" description="Helical" evidence="18">
    <location>
        <begin position="259"/>
        <end position="277"/>
    </location>
</feature>
<accession>U3E8P9</accession>
<evidence type="ECO:0000256" key="9">
    <source>
        <dbReference type="ARBA" id="ARBA00022847"/>
    </source>
</evidence>
<dbReference type="NCBIfam" id="TIGR00898">
    <property type="entry name" value="2A0119"/>
    <property type="match status" value="1"/>
</dbReference>
<evidence type="ECO:0000256" key="3">
    <source>
        <dbReference type="ARBA" id="ARBA00011670"/>
    </source>
</evidence>
<feature type="transmembrane region" description="Helical" evidence="18">
    <location>
        <begin position="425"/>
        <end position="449"/>
    </location>
</feature>
<keyword evidence="14" id="KW-0325">Glycoprotein</keyword>
<keyword evidence="5" id="KW-1003">Cell membrane</keyword>
<dbReference type="InterPro" id="IPR036259">
    <property type="entry name" value="MFS_trans_sf"/>
</dbReference>
<feature type="transmembrane region" description="Helical" evidence="18">
    <location>
        <begin position="401"/>
        <end position="419"/>
    </location>
</feature>
<dbReference type="InterPro" id="IPR004749">
    <property type="entry name" value="Orgcat_transp/SVOP"/>
</dbReference>
<evidence type="ECO:0000256" key="8">
    <source>
        <dbReference type="ARBA" id="ARBA00022840"/>
    </source>
</evidence>
<dbReference type="Pfam" id="PF00083">
    <property type="entry name" value="Sugar_tr"/>
    <property type="match status" value="1"/>
</dbReference>
<feature type="transmembrane region" description="Helical" evidence="18">
    <location>
        <begin position="229"/>
        <end position="253"/>
    </location>
</feature>
<dbReference type="GO" id="GO:0016324">
    <property type="term" value="C:apical plasma membrane"/>
    <property type="evidence" value="ECO:0007669"/>
    <property type="project" value="UniProtKB-SubCell"/>
</dbReference>
<feature type="transmembrane region" description="Helical" evidence="18">
    <location>
        <begin position="372"/>
        <end position="394"/>
    </location>
</feature>
<evidence type="ECO:0000313" key="20">
    <source>
        <dbReference type="EMBL" id="JAB18345.1"/>
    </source>
</evidence>